<gene>
    <name evidence="2" type="ORF">QWJ41_21285</name>
</gene>
<accession>A0ABT8TWB7</accession>
<feature type="non-terminal residue" evidence="2">
    <location>
        <position position="1"/>
    </location>
</feature>
<comment type="caution">
    <text evidence="2">The sequence shown here is derived from an EMBL/GenBank/DDBJ whole genome shotgun (WGS) entry which is preliminary data.</text>
</comment>
<proteinExistence type="predicted"/>
<sequence>MLSFQRALPKNVVLSASYVGNRGHHILVTQQANPGDPSLCLSVSQPGQVAPGSPTCGPCAENGVFTRADGTVVNGTRTVLGSNFGTVTAQ</sequence>
<dbReference type="Proteomes" id="UP001168363">
    <property type="component" value="Unassembled WGS sequence"/>
</dbReference>
<dbReference type="EMBL" id="JAULSC010000329">
    <property type="protein sequence ID" value="MDO3398258.1"/>
    <property type="molecule type" value="Genomic_DNA"/>
</dbReference>
<evidence type="ECO:0000313" key="2">
    <source>
        <dbReference type="EMBL" id="MDO3398258.1"/>
    </source>
</evidence>
<reference evidence="2" key="1">
    <citation type="submission" date="2023-06" db="EMBL/GenBank/DDBJ databases">
        <title>Genome sequence of Nocardioides sp. SOB44.</title>
        <authorList>
            <person name="Zhang G."/>
        </authorList>
    </citation>
    <scope>NUCLEOTIDE SEQUENCE</scope>
    <source>
        <strain evidence="2">SOB44</strain>
    </source>
</reference>
<evidence type="ECO:0000259" key="1">
    <source>
        <dbReference type="Pfam" id="PF25183"/>
    </source>
</evidence>
<name>A0ABT8TWB7_9ACTN</name>
<keyword evidence="3" id="KW-1185">Reference proteome</keyword>
<dbReference type="Pfam" id="PF25183">
    <property type="entry name" value="OMP_b-brl_4"/>
    <property type="match status" value="1"/>
</dbReference>
<dbReference type="InterPro" id="IPR057601">
    <property type="entry name" value="Oar-like_b-barrel"/>
</dbReference>
<organism evidence="2 3">
    <name type="scientific">Nocardioides cremeus</name>
    <dbReference type="NCBI Taxonomy" id="3058044"/>
    <lineage>
        <taxon>Bacteria</taxon>
        <taxon>Bacillati</taxon>
        <taxon>Actinomycetota</taxon>
        <taxon>Actinomycetes</taxon>
        <taxon>Propionibacteriales</taxon>
        <taxon>Nocardioidaceae</taxon>
        <taxon>Nocardioides</taxon>
    </lineage>
</organism>
<protein>
    <recommendedName>
        <fullName evidence="1">TonB-dependent transporter Oar-like beta-barrel domain-containing protein</fullName>
    </recommendedName>
</protein>
<dbReference type="RefSeq" id="WP_302710498.1">
    <property type="nucleotide sequence ID" value="NZ_JAULSC010000329.1"/>
</dbReference>
<evidence type="ECO:0000313" key="3">
    <source>
        <dbReference type="Proteomes" id="UP001168363"/>
    </source>
</evidence>
<feature type="domain" description="TonB-dependent transporter Oar-like beta-barrel" evidence="1">
    <location>
        <begin position="2"/>
        <end position="55"/>
    </location>
</feature>
<feature type="non-terminal residue" evidence="2">
    <location>
        <position position="90"/>
    </location>
</feature>